<dbReference type="RefSeq" id="WP_064545938.1">
    <property type="nucleotide sequence ID" value="NZ_LXEQ01000045.1"/>
</dbReference>
<evidence type="ECO:0000313" key="1">
    <source>
        <dbReference type="EMBL" id="OAT26693.1"/>
    </source>
</evidence>
<keyword evidence="2" id="KW-1185">Reference proteome</keyword>
<protein>
    <recommendedName>
        <fullName evidence="3">Phage protein</fullName>
    </recommendedName>
</protein>
<accession>A0ABX2W6X4</accession>
<sequence>MSNKIFTLYKLSHDVAEVTANVDGESFAYIKTQPCGKNIVLFSSGIVHDAFPDSKSAIDELERIWLLIREAETNTLSEVRIGSCTQGEKWKA</sequence>
<proteinExistence type="predicted"/>
<reference evidence="1 2" key="1">
    <citation type="submission" date="2016-04" db="EMBL/GenBank/DDBJ databases">
        <title>ATOL: Assembling a taxonomically balanced genome-scale reconstruction of the evolutionary history of the Enterobacteriaceae.</title>
        <authorList>
            <person name="Plunkett G.III."/>
            <person name="Neeno-Eckwall E.C."/>
            <person name="Glasner J.D."/>
            <person name="Perna N.T."/>
        </authorList>
    </citation>
    <scope>NUCLEOTIDE SEQUENCE [LARGE SCALE GENOMIC DNA]</scope>
    <source>
        <strain evidence="1 2">ATCC 51602</strain>
    </source>
</reference>
<dbReference type="EMBL" id="LXEQ01000045">
    <property type="protein sequence ID" value="OAT26693.1"/>
    <property type="molecule type" value="Genomic_DNA"/>
</dbReference>
<dbReference type="Proteomes" id="UP000078407">
    <property type="component" value="Unassembled WGS sequence"/>
</dbReference>
<comment type="caution">
    <text evidence="1">The sequence shown here is derived from an EMBL/GenBank/DDBJ whole genome shotgun (WGS) entry which is preliminary data.</text>
</comment>
<organism evidence="1 2">
    <name type="scientific">Buttiauxella ferragutiae ATCC 51602</name>
    <dbReference type="NCBI Taxonomy" id="1354252"/>
    <lineage>
        <taxon>Bacteria</taxon>
        <taxon>Pseudomonadati</taxon>
        <taxon>Pseudomonadota</taxon>
        <taxon>Gammaproteobacteria</taxon>
        <taxon>Enterobacterales</taxon>
        <taxon>Enterobacteriaceae</taxon>
        <taxon>Buttiauxella</taxon>
    </lineage>
</organism>
<name>A0ABX2W6X4_9ENTR</name>
<evidence type="ECO:0000313" key="2">
    <source>
        <dbReference type="Proteomes" id="UP000078407"/>
    </source>
</evidence>
<evidence type="ECO:0008006" key="3">
    <source>
        <dbReference type="Google" id="ProtNLM"/>
    </source>
</evidence>
<gene>
    <name evidence="1" type="ORF">M976_02854</name>
</gene>